<sequence>MVRIFSFIFAAISFLSLYFSDYSDQNEQLCYFRTLAYRCRQPVYHLLKKQFGRSSLSCSLHSVQLPFSLWSILAEPASGS</sequence>
<comment type="caution">
    <text evidence="2">The sequence shown here is derived from an EMBL/GenBank/DDBJ whole genome shotgun (WGS) entry which is preliminary data.</text>
</comment>
<proteinExistence type="predicted"/>
<feature type="chain" id="PRO_5013276151" description="Secreted protein" evidence="1">
    <location>
        <begin position="21"/>
        <end position="80"/>
    </location>
</feature>
<evidence type="ECO:0008006" key="4">
    <source>
        <dbReference type="Google" id="ProtNLM"/>
    </source>
</evidence>
<name>A0A1X2HPI4_SYNRA</name>
<accession>A0A1X2HPI4</accession>
<dbReference type="EMBL" id="MCGN01000002">
    <property type="protein sequence ID" value="ORZ00796.1"/>
    <property type="molecule type" value="Genomic_DNA"/>
</dbReference>
<dbReference type="InParanoid" id="A0A1X2HPI4"/>
<evidence type="ECO:0000313" key="3">
    <source>
        <dbReference type="Proteomes" id="UP000242180"/>
    </source>
</evidence>
<keyword evidence="3" id="KW-1185">Reference proteome</keyword>
<gene>
    <name evidence="2" type="ORF">BCR43DRAFT_153442</name>
</gene>
<protein>
    <recommendedName>
        <fullName evidence="4">Secreted protein</fullName>
    </recommendedName>
</protein>
<reference evidence="2 3" key="1">
    <citation type="submission" date="2016-07" db="EMBL/GenBank/DDBJ databases">
        <title>Pervasive Adenine N6-methylation of Active Genes in Fungi.</title>
        <authorList>
            <consortium name="DOE Joint Genome Institute"/>
            <person name="Mondo S.J."/>
            <person name="Dannebaum R.O."/>
            <person name="Kuo R.C."/>
            <person name="Labutti K."/>
            <person name="Haridas S."/>
            <person name="Kuo A."/>
            <person name="Salamov A."/>
            <person name="Ahrendt S.R."/>
            <person name="Lipzen A."/>
            <person name="Sullivan W."/>
            <person name="Andreopoulos W.B."/>
            <person name="Clum A."/>
            <person name="Lindquist E."/>
            <person name="Daum C."/>
            <person name="Ramamoorthy G.K."/>
            <person name="Gryganskyi A."/>
            <person name="Culley D."/>
            <person name="Magnuson J.K."/>
            <person name="James T.Y."/>
            <person name="O'Malley M.A."/>
            <person name="Stajich J.E."/>
            <person name="Spatafora J.W."/>
            <person name="Visel A."/>
            <person name="Grigoriev I.V."/>
        </authorList>
    </citation>
    <scope>NUCLEOTIDE SEQUENCE [LARGE SCALE GENOMIC DNA]</scope>
    <source>
        <strain evidence="2 3">NRRL 2496</strain>
    </source>
</reference>
<evidence type="ECO:0000256" key="1">
    <source>
        <dbReference type="SAM" id="SignalP"/>
    </source>
</evidence>
<feature type="signal peptide" evidence="1">
    <location>
        <begin position="1"/>
        <end position="20"/>
    </location>
</feature>
<organism evidence="2 3">
    <name type="scientific">Syncephalastrum racemosum</name>
    <name type="common">Filamentous fungus</name>
    <dbReference type="NCBI Taxonomy" id="13706"/>
    <lineage>
        <taxon>Eukaryota</taxon>
        <taxon>Fungi</taxon>
        <taxon>Fungi incertae sedis</taxon>
        <taxon>Mucoromycota</taxon>
        <taxon>Mucoromycotina</taxon>
        <taxon>Mucoromycetes</taxon>
        <taxon>Mucorales</taxon>
        <taxon>Syncephalastraceae</taxon>
        <taxon>Syncephalastrum</taxon>
    </lineage>
</organism>
<dbReference type="Proteomes" id="UP000242180">
    <property type="component" value="Unassembled WGS sequence"/>
</dbReference>
<keyword evidence="1" id="KW-0732">Signal</keyword>
<evidence type="ECO:0000313" key="2">
    <source>
        <dbReference type="EMBL" id="ORZ00796.1"/>
    </source>
</evidence>
<dbReference type="AlphaFoldDB" id="A0A1X2HPI4"/>